<dbReference type="InterPro" id="IPR001533">
    <property type="entry name" value="Pterin_deHydtase"/>
</dbReference>
<evidence type="ECO:0000313" key="7">
    <source>
        <dbReference type="EMBL" id="GIM04487.1"/>
    </source>
</evidence>
<keyword evidence="8" id="KW-1185">Reference proteome</keyword>
<dbReference type="SUPFAM" id="SSF55248">
    <property type="entry name" value="PCD-like"/>
    <property type="match status" value="1"/>
</dbReference>
<reference evidence="6" key="1">
    <citation type="journal article" date="2021" name="Proc. Natl. Acad. Sci. U.S.A.">
        <title>Three genomes in the algal genus Volvox reveal the fate of a haploid sex-determining region after a transition to homothallism.</title>
        <authorList>
            <person name="Yamamoto K."/>
            <person name="Hamaji T."/>
            <person name="Kawai-Toyooka H."/>
            <person name="Matsuzaki R."/>
            <person name="Takahashi F."/>
            <person name="Nishimura Y."/>
            <person name="Kawachi M."/>
            <person name="Noguchi H."/>
            <person name="Minakuchi Y."/>
            <person name="Umen J.G."/>
            <person name="Toyoda A."/>
            <person name="Nozaki H."/>
        </authorList>
    </citation>
    <scope>NUCLEOTIDE SEQUENCE</scope>
    <source>
        <strain evidence="7">NIES-3785</strain>
        <strain evidence="6">NIES-3786</strain>
    </source>
</reference>
<evidence type="ECO:0000256" key="5">
    <source>
        <dbReference type="ARBA" id="ARBA00030497"/>
    </source>
</evidence>
<name>A0A8J4FVL6_9CHLO</name>
<evidence type="ECO:0000256" key="3">
    <source>
        <dbReference type="ARBA" id="ARBA00013252"/>
    </source>
</evidence>
<dbReference type="EMBL" id="BNCP01000034">
    <property type="protein sequence ID" value="GIL86013.1"/>
    <property type="molecule type" value="Genomic_DNA"/>
</dbReference>
<dbReference type="OrthoDB" id="277398at2759"/>
<comment type="catalytic activity">
    <reaction evidence="1">
        <text>(4aS,6R)-4a-hydroxy-L-erythro-5,6,7,8-tetrahydrobiopterin = (6R)-L-erythro-6,7-dihydrobiopterin + H2O</text>
        <dbReference type="Rhea" id="RHEA:11920"/>
        <dbReference type="ChEBI" id="CHEBI:15377"/>
        <dbReference type="ChEBI" id="CHEBI:15642"/>
        <dbReference type="ChEBI" id="CHEBI:43120"/>
        <dbReference type="EC" id="4.2.1.96"/>
    </reaction>
</comment>
<keyword evidence="4" id="KW-0456">Lyase</keyword>
<evidence type="ECO:0000256" key="1">
    <source>
        <dbReference type="ARBA" id="ARBA00001554"/>
    </source>
</evidence>
<dbReference type="Gene3D" id="3.30.1360.20">
    <property type="entry name" value="Transcriptional coactivator/pterin dehydratase"/>
    <property type="match status" value="1"/>
</dbReference>
<dbReference type="EC" id="4.2.1.96" evidence="3"/>
<comment type="similarity">
    <text evidence="2">Belongs to the pterin-4-alpha-carbinolamine dehydratase family.</text>
</comment>
<dbReference type="GO" id="GO:0008124">
    <property type="term" value="F:4-alpha-hydroxytetrahydrobiopterin dehydratase activity"/>
    <property type="evidence" value="ECO:0007669"/>
    <property type="project" value="UniProtKB-EC"/>
</dbReference>
<evidence type="ECO:0000313" key="6">
    <source>
        <dbReference type="EMBL" id="GIL86013.1"/>
    </source>
</evidence>
<dbReference type="Proteomes" id="UP000747110">
    <property type="component" value="Unassembled WGS sequence"/>
</dbReference>
<dbReference type="InterPro" id="IPR036428">
    <property type="entry name" value="PCD_sf"/>
</dbReference>
<dbReference type="GO" id="GO:0006729">
    <property type="term" value="P:tetrahydrobiopterin biosynthetic process"/>
    <property type="evidence" value="ECO:0007669"/>
    <property type="project" value="InterPro"/>
</dbReference>
<sequence length="198" mass="21698">MLRQAILRYRHCDRVLFTCTPEAARRCRSVLAARVSAKSLMTLNIQGPGADKLRAEGCSGACSRDTPRVEPAELVEFMKAIPAWHLSADKTVITRTFTAKNFMAAIRFFNKLAEVAEAEGHHPDIHLRNFREVEINLSTHVVGGLTRPDFAMAAKLDMLEVEYSPKWAKEEAERLAAAAGGVGGDGEAMSVEMEASAP</sequence>
<dbReference type="Proteomes" id="UP000722791">
    <property type="component" value="Unassembled WGS sequence"/>
</dbReference>
<evidence type="ECO:0000256" key="2">
    <source>
        <dbReference type="ARBA" id="ARBA00006472"/>
    </source>
</evidence>
<proteinExistence type="inferred from homology"/>
<dbReference type="Pfam" id="PF01329">
    <property type="entry name" value="Pterin_4a"/>
    <property type="match status" value="1"/>
</dbReference>
<dbReference type="EMBL" id="BNCQ01000016">
    <property type="protein sequence ID" value="GIM04487.1"/>
    <property type="molecule type" value="Genomic_DNA"/>
</dbReference>
<protein>
    <recommendedName>
        <fullName evidence="3">4a-hydroxytetrahydrobiopterin dehydratase</fullName>
        <ecNumber evidence="3">4.2.1.96</ecNumber>
    </recommendedName>
    <alternativeName>
        <fullName evidence="5">4-alpha-hydroxy-tetrahydropterin dehydratase</fullName>
    </alternativeName>
</protein>
<dbReference type="AlphaFoldDB" id="A0A8J4FVL6"/>
<evidence type="ECO:0000256" key="4">
    <source>
        <dbReference type="ARBA" id="ARBA00023239"/>
    </source>
</evidence>
<gene>
    <name evidence="6" type="ORF">Vretifemale_14269</name>
    <name evidence="7" type="ORF">Vretimale_9047</name>
</gene>
<evidence type="ECO:0000313" key="8">
    <source>
        <dbReference type="Proteomes" id="UP000747110"/>
    </source>
</evidence>
<accession>A0A8J4FVL6</accession>
<dbReference type="PANTHER" id="PTHR12599:SF0">
    <property type="entry name" value="PTERIN-4-ALPHA-CARBINOLAMINE DEHYDRATASE"/>
    <property type="match status" value="1"/>
</dbReference>
<comment type="caution">
    <text evidence="6">The sequence shown here is derived from an EMBL/GenBank/DDBJ whole genome shotgun (WGS) entry which is preliminary data.</text>
</comment>
<dbReference type="PANTHER" id="PTHR12599">
    <property type="entry name" value="PTERIN-4-ALPHA-CARBINOLAMINE DEHYDRATASE"/>
    <property type="match status" value="1"/>
</dbReference>
<organism evidence="6 8">
    <name type="scientific">Volvox reticuliferus</name>
    <dbReference type="NCBI Taxonomy" id="1737510"/>
    <lineage>
        <taxon>Eukaryota</taxon>
        <taxon>Viridiplantae</taxon>
        <taxon>Chlorophyta</taxon>
        <taxon>core chlorophytes</taxon>
        <taxon>Chlorophyceae</taxon>
        <taxon>CS clade</taxon>
        <taxon>Chlamydomonadales</taxon>
        <taxon>Volvocaceae</taxon>
        <taxon>Volvox</taxon>
    </lineage>
</organism>